<reference evidence="7 8" key="2">
    <citation type="submission" date="2015-05" db="EMBL/GenBank/DDBJ databases">
        <authorList>
            <person name="Morales-Cruz A."/>
            <person name="Amrine K.C."/>
            <person name="Cantu D."/>
        </authorList>
    </citation>
    <scope>NUCLEOTIDE SEQUENCE [LARGE SCALE GENOMIC DNA]</scope>
    <source>
        <strain evidence="7">UCRPC4</strain>
    </source>
</reference>
<organism evidence="7 8">
    <name type="scientific">Phaeomoniella chlamydospora</name>
    <name type="common">Phaeoacremonium chlamydosporum</name>
    <dbReference type="NCBI Taxonomy" id="158046"/>
    <lineage>
        <taxon>Eukaryota</taxon>
        <taxon>Fungi</taxon>
        <taxon>Dikarya</taxon>
        <taxon>Ascomycota</taxon>
        <taxon>Pezizomycotina</taxon>
        <taxon>Eurotiomycetes</taxon>
        <taxon>Chaetothyriomycetidae</taxon>
        <taxon>Phaeomoniellales</taxon>
        <taxon>Phaeomoniellaceae</taxon>
        <taxon>Phaeomoniella</taxon>
    </lineage>
</organism>
<evidence type="ECO:0000256" key="2">
    <source>
        <dbReference type="ARBA" id="ARBA00007884"/>
    </source>
</evidence>
<dbReference type="GO" id="GO:0010257">
    <property type="term" value="P:NADH dehydrogenase complex assembly"/>
    <property type="evidence" value="ECO:0007669"/>
    <property type="project" value="TreeGrafter"/>
</dbReference>
<dbReference type="PANTHER" id="PTHR13194">
    <property type="entry name" value="COMPLEX I INTERMEDIATE-ASSOCIATED PROTEIN 30"/>
    <property type="match status" value="1"/>
</dbReference>
<dbReference type="OrthoDB" id="42561at2759"/>
<evidence type="ECO:0000256" key="5">
    <source>
        <dbReference type="SAM" id="MobiDB-lite"/>
    </source>
</evidence>
<evidence type="ECO:0000256" key="1">
    <source>
        <dbReference type="ARBA" id="ARBA00004173"/>
    </source>
</evidence>
<evidence type="ECO:0000313" key="8">
    <source>
        <dbReference type="Proteomes" id="UP000053317"/>
    </source>
</evidence>
<dbReference type="SUPFAM" id="SSF49785">
    <property type="entry name" value="Galactose-binding domain-like"/>
    <property type="match status" value="1"/>
</dbReference>
<feature type="domain" description="NADH:ubiquinone oxidoreductase intermediate-associated protein 30" evidence="6">
    <location>
        <begin position="43"/>
        <end position="228"/>
    </location>
</feature>
<dbReference type="AlphaFoldDB" id="A0A0G2ERI0"/>
<feature type="compositionally biased region" description="Basic and acidic residues" evidence="5">
    <location>
        <begin position="274"/>
        <end position="283"/>
    </location>
</feature>
<comment type="similarity">
    <text evidence="2">Belongs to the CIA30 family.</text>
</comment>
<keyword evidence="4" id="KW-0143">Chaperone</keyword>
<feature type="region of interest" description="Disordered" evidence="5">
    <location>
        <begin position="263"/>
        <end position="291"/>
    </location>
</feature>
<evidence type="ECO:0000259" key="6">
    <source>
        <dbReference type="Pfam" id="PF08547"/>
    </source>
</evidence>
<dbReference type="InterPro" id="IPR008979">
    <property type="entry name" value="Galactose-bd-like_sf"/>
</dbReference>
<dbReference type="InterPro" id="IPR039131">
    <property type="entry name" value="NDUFAF1"/>
</dbReference>
<comment type="caution">
    <text evidence="7">The sequence shown here is derived from an EMBL/GenBank/DDBJ whole genome shotgun (WGS) entry which is preliminary data.</text>
</comment>
<dbReference type="GO" id="GO:0006120">
    <property type="term" value="P:mitochondrial electron transport, NADH to ubiquinone"/>
    <property type="evidence" value="ECO:0007669"/>
    <property type="project" value="TreeGrafter"/>
</dbReference>
<evidence type="ECO:0000256" key="3">
    <source>
        <dbReference type="ARBA" id="ARBA00023128"/>
    </source>
</evidence>
<gene>
    <name evidence="7" type="ORF">UCRPC4_g01845</name>
</gene>
<name>A0A0G2ERI0_PHACM</name>
<dbReference type="GO" id="GO:0051082">
    <property type="term" value="F:unfolded protein binding"/>
    <property type="evidence" value="ECO:0007669"/>
    <property type="project" value="TreeGrafter"/>
</dbReference>
<accession>A0A0G2ERI0</accession>
<dbReference type="Proteomes" id="UP000053317">
    <property type="component" value="Unassembled WGS sequence"/>
</dbReference>
<dbReference type="Pfam" id="PF08547">
    <property type="entry name" value="CIA30"/>
    <property type="match status" value="1"/>
</dbReference>
<reference evidence="7 8" key="1">
    <citation type="submission" date="2015-05" db="EMBL/GenBank/DDBJ databases">
        <title>Distinctive expansion of gene families associated with plant cell wall degradation and secondary metabolism in the genomes of grapevine trunk pathogens.</title>
        <authorList>
            <person name="Lawrence D.P."/>
            <person name="Travadon R."/>
            <person name="Rolshausen P.E."/>
            <person name="Baumgartner K."/>
        </authorList>
    </citation>
    <scope>NUCLEOTIDE SEQUENCE [LARGE SCALE GENOMIC DNA]</scope>
    <source>
        <strain evidence="7">UCRPC4</strain>
    </source>
</reference>
<proteinExistence type="inferred from homology"/>
<evidence type="ECO:0000313" key="7">
    <source>
        <dbReference type="EMBL" id="KKY25367.1"/>
    </source>
</evidence>
<comment type="subcellular location">
    <subcellularLocation>
        <location evidence="1">Mitochondrion</location>
    </subcellularLocation>
</comment>
<sequence length="291" mass="32530">MFLPTAARYAGPGFFKRSLDELKRQAKFEGAHGPSGSLSLVDFSDPPNNDAHSWMKTMSDRGVGGVSTSELSAIPATPDTPSHIRWHGNISTALPRNKPNVQRTGYAAFRNQDRGMSIVGRLFWNVEPYNYLALRVKSDGRRYFVNVQTDSIVETDIHQHRLYTQHDSNNPGDAAPAEWETVYIKWHDFVRTNHGSVVEPASDMLMQKVKSVGIGLIDRQPGPFDLRIQWFKATNDIEEQGVKNMDWEGKKALPSELAEVALGSAQERGQTQAEAEKVVKRDTPNGLNSRL</sequence>
<dbReference type="InterPro" id="IPR013857">
    <property type="entry name" value="NADH-UbQ_OxRdtase-assoc_prot30"/>
</dbReference>
<keyword evidence="3" id="KW-0496">Mitochondrion</keyword>
<keyword evidence="8" id="KW-1185">Reference proteome</keyword>
<dbReference type="PANTHER" id="PTHR13194:SF18">
    <property type="entry name" value="COMPLEX I INTERMEDIATE-ASSOCIATED PROTEIN 30, MITOCHONDRIAL"/>
    <property type="match status" value="1"/>
</dbReference>
<dbReference type="EMBL" id="LCWF01000042">
    <property type="protein sequence ID" value="KKY25367.1"/>
    <property type="molecule type" value="Genomic_DNA"/>
</dbReference>
<evidence type="ECO:0000256" key="4">
    <source>
        <dbReference type="ARBA" id="ARBA00023186"/>
    </source>
</evidence>
<dbReference type="GO" id="GO:0005739">
    <property type="term" value="C:mitochondrion"/>
    <property type="evidence" value="ECO:0007669"/>
    <property type="project" value="UniProtKB-SubCell"/>
</dbReference>
<protein>
    <submittedName>
        <fullName evidence="7">Putative complex i intermediate associated protein</fullName>
    </submittedName>
</protein>